<keyword evidence="1" id="KW-0812">Transmembrane</keyword>
<accession>A0A8H8CRS2</accession>
<evidence type="ECO:0000256" key="1">
    <source>
        <dbReference type="SAM" id="Phobius"/>
    </source>
</evidence>
<name>A0A8H8CRS2_AJECA</name>
<evidence type="ECO:0000313" key="3">
    <source>
        <dbReference type="Proteomes" id="UP000670092"/>
    </source>
</evidence>
<dbReference type="Proteomes" id="UP000670092">
    <property type="component" value="Unassembled WGS sequence"/>
</dbReference>
<dbReference type="VEuPathDB" id="FungiDB:I7I52_11206"/>
<dbReference type="AlphaFoldDB" id="A0A8H8CRS2"/>
<keyword evidence="1" id="KW-0472">Membrane</keyword>
<organism evidence="2 3">
    <name type="scientific">Ajellomyces capsulatus</name>
    <name type="common">Darling's disease fungus</name>
    <name type="synonym">Histoplasma capsulatum</name>
    <dbReference type="NCBI Taxonomy" id="5037"/>
    <lineage>
        <taxon>Eukaryota</taxon>
        <taxon>Fungi</taxon>
        <taxon>Dikarya</taxon>
        <taxon>Ascomycota</taxon>
        <taxon>Pezizomycotina</taxon>
        <taxon>Eurotiomycetes</taxon>
        <taxon>Eurotiomycetidae</taxon>
        <taxon>Onygenales</taxon>
        <taxon>Ajellomycetaceae</taxon>
        <taxon>Histoplasma</taxon>
    </lineage>
</organism>
<dbReference type="EMBL" id="JAEVHI010000007">
    <property type="protein sequence ID" value="KAG5287435.1"/>
    <property type="molecule type" value="Genomic_DNA"/>
</dbReference>
<keyword evidence="1" id="KW-1133">Transmembrane helix</keyword>
<comment type="caution">
    <text evidence="2">The sequence shown here is derived from an EMBL/GenBank/DDBJ whole genome shotgun (WGS) entry which is preliminary data.</text>
</comment>
<proteinExistence type="predicted"/>
<evidence type="ECO:0000313" key="2">
    <source>
        <dbReference type="EMBL" id="KAG5287435.1"/>
    </source>
</evidence>
<gene>
    <name evidence="2" type="ORF">I7I52_11206</name>
</gene>
<feature type="transmembrane region" description="Helical" evidence="1">
    <location>
        <begin position="13"/>
        <end position="30"/>
    </location>
</feature>
<reference evidence="2 3" key="1">
    <citation type="submission" date="2021-01" db="EMBL/GenBank/DDBJ databases">
        <title>Chromosome-level genome assembly of a human fungal pathogen reveals clustering of transcriptionally co-regulated genes.</title>
        <authorList>
            <person name="Voorhies M."/>
            <person name="Cohen S."/>
            <person name="Shea T.P."/>
            <person name="Petrus S."/>
            <person name="Munoz J.F."/>
            <person name="Poplawski S."/>
            <person name="Goldman W.E."/>
            <person name="Michael T."/>
            <person name="Cuomo C.A."/>
            <person name="Sil A."/>
            <person name="Beyhan S."/>
        </authorList>
    </citation>
    <scope>NUCLEOTIDE SEQUENCE [LARGE SCALE GENOMIC DNA]</scope>
    <source>
        <strain evidence="2 3">G184AR</strain>
    </source>
</reference>
<sequence length="83" mass="9410">MILAQFPPPANRFLRWAAWLLGWLVGWFCLHPGKRKQGAEGPSFSPRETGSILAGTRILFFVFRKRWEGGALSLLGDLIKNKK</sequence>
<protein>
    <submittedName>
        <fullName evidence="2">Uncharacterized protein</fullName>
    </submittedName>
</protein>